<dbReference type="RefSeq" id="WP_066097800.1">
    <property type="nucleotide sequence ID" value="NZ_CP016027.1"/>
</dbReference>
<dbReference type="EMBL" id="CP016027">
    <property type="protein sequence ID" value="ANJ66119.1"/>
    <property type="molecule type" value="Genomic_DNA"/>
</dbReference>
<proteinExistence type="predicted"/>
<accession>A0A191ZE25</accession>
<dbReference type="OrthoDB" id="109937at2"/>
<feature type="chain" id="PRO_5008250334" evidence="1">
    <location>
        <begin position="24"/>
        <end position="352"/>
    </location>
</feature>
<sequence length="352" mass="38756">MNRRILASAFFFYALLHCGWVSAAATDNNARRIPVKVMIVTMFAPEAGAWLKHFHDPVKIKVPGLSAEYPAVTCRKDGVCLMTTGMGHTNAAASMMAVLFSPKFDLRDTYFLVAGIAGIDPRQGTLGTTAWARYLVDFGTQWEIDAREIPKNWSTGFLGINTTNPDQVPKLDYKTEVFALNPQLVDAAYAMTRGVSLLDTPAIAAYRAKYPYAPANQPPRVTQCDTLAADTWWEGDLIGQRARDWTKMLTHGKGVYCTSQQEDNATFEAINRADAAGLAHKDRVLVLRGGSDFDRQPPGVSAAENLLDYQKQGGFVPALENLYRTGAPVVQTIVRHWSLWQKGVPATLKKAS</sequence>
<dbReference type="GO" id="GO:0003824">
    <property type="term" value="F:catalytic activity"/>
    <property type="evidence" value="ECO:0007669"/>
    <property type="project" value="InterPro"/>
</dbReference>
<dbReference type="GO" id="GO:0009116">
    <property type="term" value="P:nucleoside metabolic process"/>
    <property type="evidence" value="ECO:0007669"/>
    <property type="project" value="InterPro"/>
</dbReference>
<dbReference type="InterPro" id="IPR009486">
    <property type="entry name" value="Pur_nuclsid_perm"/>
</dbReference>
<evidence type="ECO:0000256" key="1">
    <source>
        <dbReference type="SAM" id="SignalP"/>
    </source>
</evidence>
<dbReference type="InterPro" id="IPR035994">
    <property type="entry name" value="Nucleoside_phosphorylase_sf"/>
</dbReference>
<dbReference type="GO" id="GO:0055085">
    <property type="term" value="P:transmembrane transport"/>
    <property type="evidence" value="ECO:0007669"/>
    <property type="project" value="InterPro"/>
</dbReference>
<dbReference type="KEGG" id="haz:A9404_00870"/>
<dbReference type="PIRSF" id="PIRSF013171">
    <property type="entry name" value="Pur_nuclsid_perm"/>
    <property type="match status" value="1"/>
</dbReference>
<dbReference type="Proteomes" id="UP000078596">
    <property type="component" value="Chromosome"/>
</dbReference>
<organism evidence="2 3">
    <name type="scientific">Halothiobacillus diazotrophicus</name>
    <dbReference type="NCBI Taxonomy" id="1860122"/>
    <lineage>
        <taxon>Bacteria</taxon>
        <taxon>Pseudomonadati</taxon>
        <taxon>Pseudomonadota</taxon>
        <taxon>Gammaproteobacteria</taxon>
        <taxon>Chromatiales</taxon>
        <taxon>Halothiobacillaceae</taxon>
        <taxon>Halothiobacillus</taxon>
    </lineage>
</organism>
<dbReference type="STRING" id="1860122.A9404_00870"/>
<dbReference type="AlphaFoldDB" id="A0A191ZE25"/>
<keyword evidence="1" id="KW-0732">Signal</keyword>
<dbReference type="PANTHER" id="PTHR38643">
    <property type="entry name" value="PURINE NUCLEOSIDE PERMEASE C285.05-RELATED"/>
    <property type="match status" value="1"/>
</dbReference>
<gene>
    <name evidence="2" type="ORF">A9404_00870</name>
</gene>
<keyword evidence="3" id="KW-1185">Reference proteome</keyword>
<dbReference type="Pfam" id="PF06516">
    <property type="entry name" value="NUP"/>
    <property type="match status" value="1"/>
</dbReference>
<name>A0A191ZE25_9GAMM</name>
<evidence type="ECO:0000313" key="3">
    <source>
        <dbReference type="Proteomes" id="UP000078596"/>
    </source>
</evidence>
<evidence type="ECO:0000313" key="2">
    <source>
        <dbReference type="EMBL" id="ANJ66119.1"/>
    </source>
</evidence>
<reference evidence="2 3" key="1">
    <citation type="submission" date="2016-06" db="EMBL/GenBank/DDBJ databases">
        <title>Insight into the functional genes involving in sulfur oxidation in Pearl River water.</title>
        <authorList>
            <person name="Luo J."/>
            <person name="Tan X."/>
            <person name="Lin W."/>
        </authorList>
    </citation>
    <scope>NUCLEOTIDE SEQUENCE [LARGE SCALE GENOMIC DNA]</scope>
    <source>
        <strain evidence="2 3">LS2</strain>
    </source>
</reference>
<dbReference type="Gene3D" id="3.40.50.1580">
    <property type="entry name" value="Nucleoside phosphorylase domain"/>
    <property type="match status" value="1"/>
</dbReference>
<protein>
    <submittedName>
        <fullName evidence="2">Purine nucleoside permease</fullName>
    </submittedName>
</protein>
<dbReference type="SUPFAM" id="SSF53167">
    <property type="entry name" value="Purine and uridine phosphorylases"/>
    <property type="match status" value="1"/>
</dbReference>
<feature type="signal peptide" evidence="1">
    <location>
        <begin position="1"/>
        <end position="23"/>
    </location>
</feature>
<dbReference type="PANTHER" id="PTHR38643:SF1">
    <property type="entry name" value="PURINE NUCLEOSIDE PERMEASE C285.05-RELATED"/>
    <property type="match status" value="1"/>
</dbReference>